<evidence type="ECO:0000313" key="3">
    <source>
        <dbReference type="EMBL" id="CAF1622843.1"/>
    </source>
</evidence>
<dbReference type="Proteomes" id="UP000663824">
    <property type="component" value="Unassembled WGS sequence"/>
</dbReference>
<dbReference type="InterPro" id="IPR022742">
    <property type="entry name" value="Hydrolase_4"/>
</dbReference>
<protein>
    <recommendedName>
        <fullName evidence="1">Serine aminopeptidase S33 domain-containing protein</fullName>
    </recommendedName>
</protein>
<dbReference type="Pfam" id="PF12146">
    <property type="entry name" value="Hydrolase_4"/>
    <property type="match status" value="1"/>
</dbReference>
<name>A0A816KQN7_9BILA</name>
<dbReference type="Gene3D" id="3.40.50.1820">
    <property type="entry name" value="alpha/beta hydrolase"/>
    <property type="match status" value="1"/>
</dbReference>
<dbReference type="Proteomes" id="UP000681967">
    <property type="component" value="Unassembled WGS sequence"/>
</dbReference>
<sequence>MGAFELFSHDGLRISAFDWPSYEHPDSPTAVIILIHGVAEHSGRYQHVANFFNENNMAMVSMDLRGHGLSEGKHVFISTSEVIFQDMDLLINEVRSRYSSCPAILYGHSMGGNLVLSYTLKRYPNASDKCPYQALVVSSPWIRLAGYLQPPRAIDALIRKIGQLSPTLKFPLRFDPSMISRDEQTILAYNEDPNIRRSTTLSLAHSVGSMAKMLDQSSCTFHIPVLLQHGSADAITSHNASLKFANRGKNIQFKSWCKCYHELHNEPERNYIFGFTLRWIYEQILD</sequence>
<evidence type="ECO:0000313" key="7">
    <source>
        <dbReference type="EMBL" id="CAF4094862.1"/>
    </source>
</evidence>
<dbReference type="EMBL" id="CAJOBJ010007789">
    <property type="protein sequence ID" value="CAF4094862.1"/>
    <property type="molecule type" value="Genomic_DNA"/>
</dbReference>
<evidence type="ECO:0000313" key="2">
    <source>
        <dbReference type="EMBL" id="CAF1125200.1"/>
    </source>
</evidence>
<dbReference type="OrthoDB" id="2498029at2759"/>
<dbReference type="EMBL" id="CAJOBH010006391">
    <property type="protein sequence ID" value="CAF4054827.1"/>
    <property type="molecule type" value="Genomic_DNA"/>
</dbReference>
<reference evidence="4" key="1">
    <citation type="submission" date="2021-02" db="EMBL/GenBank/DDBJ databases">
        <authorList>
            <person name="Nowell W R."/>
        </authorList>
    </citation>
    <scope>NUCLEOTIDE SEQUENCE</scope>
</reference>
<proteinExistence type="predicted"/>
<feature type="domain" description="Serine aminopeptidase S33" evidence="1">
    <location>
        <begin position="27"/>
        <end position="268"/>
    </location>
</feature>
<evidence type="ECO:0000313" key="4">
    <source>
        <dbReference type="EMBL" id="CAF1923345.1"/>
    </source>
</evidence>
<evidence type="ECO:0000259" key="1">
    <source>
        <dbReference type="Pfam" id="PF12146"/>
    </source>
</evidence>
<gene>
    <name evidence="6" type="ORF">BYL167_LOCUS16627</name>
    <name evidence="2" type="ORF">CJN711_LOCUS8274</name>
    <name evidence="7" type="ORF">GIL414_LOCUS16804</name>
    <name evidence="3" type="ORF">KQP761_LOCUS24904</name>
    <name evidence="4" type="ORF">MBJ925_LOCUS2834</name>
    <name evidence="5" type="ORF">SMN809_LOCUS3627</name>
</gene>
<dbReference type="Proteomes" id="UP000663855">
    <property type="component" value="Unassembled WGS sequence"/>
</dbReference>
<accession>A0A816KQN7</accession>
<dbReference type="AlphaFoldDB" id="A0A816KQN7"/>
<dbReference type="PANTHER" id="PTHR11614">
    <property type="entry name" value="PHOSPHOLIPASE-RELATED"/>
    <property type="match status" value="1"/>
</dbReference>
<dbReference type="EMBL" id="CAJNOW010013617">
    <property type="protein sequence ID" value="CAF1622843.1"/>
    <property type="molecule type" value="Genomic_DNA"/>
</dbReference>
<dbReference type="EMBL" id="CAJNRE010000179">
    <property type="protein sequence ID" value="CAF1923345.1"/>
    <property type="molecule type" value="Genomic_DNA"/>
</dbReference>
<dbReference type="EMBL" id="CAJOBI010000771">
    <property type="protein sequence ID" value="CAF3844143.1"/>
    <property type="molecule type" value="Genomic_DNA"/>
</dbReference>
<dbReference type="Proteomes" id="UP000681720">
    <property type="component" value="Unassembled WGS sequence"/>
</dbReference>
<evidence type="ECO:0000313" key="5">
    <source>
        <dbReference type="EMBL" id="CAF3844143.1"/>
    </source>
</evidence>
<dbReference type="InterPro" id="IPR051044">
    <property type="entry name" value="MAG_DAG_Lipase"/>
</dbReference>
<dbReference type="Proteomes" id="UP000676336">
    <property type="component" value="Unassembled WGS sequence"/>
</dbReference>
<evidence type="ECO:0000313" key="6">
    <source>
        <dbReference type="EMBL" id="CAF4054827.1"/>
    </source>
</evidence>
<dbReference type="SUPFAM" id="SSF53474">
    <property type="entry name" value="alpha/beta-Hydrolases"/>
    <property type="match status" value="1"/>
</dbReference>
<dbReference type="EMBL" id="CAJNOV010003010">
    <property type="protein sequence ID" value="CAF1125200.1"/>
    <property type="molecule type" value="Genomic_DNA"/>
</dbReference>
<organism evidence="4 8">
    <name type="scientific">Rotaria magnacalcarata</name>
    <dbReference type="NCBI Taxonomy" id="392030"/>
    <lineage>
        <taxon>Eukaryota</taxon>
        <taxon>Metazoa</taxon>
        <taxon>Spiralia</taxon>
        <taxon>Gnathifera</taxon>
        <taxon>Rotifera</taxon>
        <taxon>Eurotatoria</taxon>
        <taxon>Bdelloidea</taxon>
        <taxon>Philodinida</taxon>
        <taxon>Philodinidae</taxon>
        <taxon>Rotaria</taxon>
    </lineage>
</organism>
<comment type="caution">
    <text evidence="4">The sequence shown here is derived from an EMBL/GenBank/DDBJ whole genome shotgun (WGS) entry which is preliminary data.</text>
</comment>
<evidence type="ECO:0000313" key="8">
    <source>
        <dbReference type="Proteomes" id="UP000663824"/>
    </source>
</evidence>
<dbReference type="Proteomes" id="UP000663834">
    <property type="component" value="Unassembled WGS sequence"/>
</dbReference>
<dbReference type="InterPro" id="IPR029058">
    <property type="entry name" value="AB_hydrolase_fold"/>
</dbReference>